<keyword evidence="1" id="KW-0812">Transmembrane</keyword>
<protein>
    <submittedName>
        <fullName evidence="2">Uncharacterized protein</fullName>
    </submittedName>
</protein>
<comment type="caution">
    <text evidence="2">The sequence shown here is derived from an EMBL/GenBank/DDBJ whole genome shotgun (WGS) entry which is preliminary data.</text>
</comment>
<keyword evidence="1" id="KW-1133">Transmembrane helix</keyword>
<dbReference type="RefSeq" id="WP_171295205.1">
    <property type="nucleotide sequence ID" value="NZ_CP087098.1"/>
</dbReference>
<name>A0A7Y3SS23_9CLOT</name>
<evidence type="ECO:0000313" key="3">
    <source>
        <dbReference type="Proteomes" id="UP000531659"/>
    </source>
</evidence>
<reference evidence="2 3" key="1">
    <citation type="submission" date="2020-05" db="EMBL/GenBank/DDBJ databases">
        <title>Complete genome of Clostridium estertheticum subspecies estertheticum, isolated from Vacuum packed lamb meat from New Zealand imported to Switzerland.</title>
        <authorList>
            <person name="Wambui J."/>
            <person name="Stevens M.J.A."/>
            <person name="Stephan R."/>
        </authorList>
    </citation>
    <scope>NUCLEOTIDE SEQUENCE [LARGE SCALE GENOMIC DNA]</scope>
    <source>
        <strain evidence="2 3">CEST001</strain>
    </source>
</reference>
<dbReference type="InterPro" id="IPR048136">
    <property type="entry name" value="STM3941-like"/>
</dbReference>
<dbReference type="PROSITE" id="PS51257">
    <property type="entry name" value="PROKAR_LIPOPROTEIN"/>
    <property type="match status" value="1"/>
</dbReference>
<evidence type="ECO:0000256" key="1">
    <source>
        <dbReference type="SAM" id="Phobius"/>
    </source>
</evidence>
<gene>
    <name evidence="2" type="ORF">HLQ16_00015</name>
</gene>
<dbReference type="EMBL" id="JABEYB010000001">
    <property type="protein sequence ID" value="NNU74331.1"/>
    <property type="molecule type" value="Genomic_DNA"/>
</dbReference>
<feature type="transmembrane region" description="Helical" evidence="1">
    <location>
        <begin position="41"/>
        <end position="61"/>
    </location>
</feature>
<dbReference type="Proteomes" id="UP000531659">
    <property type="component" value="Unassembled WGS sequence"/>
</dbReference>
<accession>A0A7Y3SS23</accession>
<organism evidence="2 3">
    <name type="scientific">Clostridium estertheticum</name>
    <dbReference type="NCBI Taxonomy" id="238834"/>
    <lineage>
        <taxon>Bacteria</taxon>
        <taxon>Bacillati</taxon>
        <taxon>Bacillota</taxon>
        <taxon>Clostridia</taxon>
        <taxon>Eubacteriales</taxon>
        <taxon>Clostridiaceae</taxon>
        <taxon>Clostridium</taxon>
    </lineage>
</organism>
<feature type="transmembrane region" description="Helical" evidence="1">
    <location>
        <begin position="12"/>
        <end position="35"/>
    </location>
</feature>
<sequence length="167" mass="18937">MNEIIIRENKMKVILLIILAIIMLVGCVFDLVIGIIKINSFYIIIGIIGTAFFGVCFFYIIKRALSHKPLLIVGEDGITDMSNATSVGFVAWEEIEFVSVRRVLTQKFIGITVYDIAKLMKRIPTSKQNAIKANIKFKYPPISIPLNTADMKFNQVLSLIQDRLQKR</sequence>
<dbReference type="AlphaFoldDB" id="A0A7Y3SS23"/>
<evidence type="ECO:0000313" key="2">
    <source>
        <dbReference type="EMBL" id="NNU74331.1"/>
    </source>
</evidence>
<keyword evidence="1" id="KW-0472">Membrane</keyword>
<proteinExistence type="predicted"/>
<dbReference type="NCBIfam" id="NF041635">
    <property type="entry name" value="STM3941_fam"/>
    <property type="match status" value="1"/>
</dbReference>